<keyword evidence="3" id="KW-1185">Reference proteome</keyword>
<proteinExistence type="predicted"/>
<dbReference type="EMBL" id="BNJK01000001">
    <property type="protein sequence ID" value="GHO94345.1"/>
    <property type="molecule type" value="Genomic_DNA"/>
</dbReference>
<evidence type="ECO:0000313" key="3">
    <source>
        <dbReference type="Proteomes" id="UP000597444"/>
    </source>
</evidence>
<comment type="caution">
    <text evidence="2">The sequence shown here is derived from an EMBL/GenBank/DDBJ whole genome shotgun (WGS) entry which is preliminary data.</text>
</comment>
<dbReference type="Gene3D" id="3.40.1000.10">
    <property type="entry name" value="Mog1/PsbP, alpha/beta/alpha sandwich"/>
    <property type="match status" value="1"/>
</dbReference>
<gene>
    <name evidence="2" type="ORF">KSF_043930</name>
</gene>
<dbReference type="AlphaFoldDB" id="A0A8J3N3M3"/>
<feature type="compositionally biased region" description="Polar residues" evidence="1">
    <location>
        <begin position="31"/>
        <end position="62"/>
    </location>
</feature>
<sequence>MLVPIIGSAFTLTNLYLSGDLLHSNAKKVKATTSQVRPTPNTQQTPGATQGNQLPAPTSFSKSSDKDLNISLQYPSDWQEGPMDKSGGTVTTGFHPVEKLGIVFVVERIIDSSQVQSADALNQVIISSAGSQLGATKAQPVTSAQTQPTISGTQWTEMDVILSDSQGNESYFASISVLHNKSYYNLAFVLPTSAHDEAMQKYIQPMLNSVQFLS</sequence>
<accession>A0A8J3N3M3</accession>
<dbReference type="Proteomes" id="UP000597444">
    <property type="component" value="Unassembled WGS sequence"/>
</dbReference>
<organism evidence="2 3">
    <name type="scientific">Reticulibacter mediterranei</name>
    <dbReference type="NCBI Taxonomy" id="2778369"/>
    <lineage>
        <taxon>Bacteria</taxon>
        <taxon>Bacillati</taxon>
        <taxon>Chloroflexota</taxon>
        <taxon>Ktedonobacteria</taxon>
        <taxon>Ktedonobacterales</taxon>
        <taxon>Reticulibacteraceae</taxon>
        <taxon>Reticulibacter</taxon>
    </lineage>
</organism>
<reference evidence="2" key="1">
    <citation type="submission" date="2020-10" db="EMBL/GenBank/DDBJ databases">
        <title>Taxonomic study of unclassified bacteria belonging to the class Ktedonobacteria.</title>
        <authorList>
            <person name="Yabe S."/>
            <person name="Wang C.M."/>
            <person name="Zheng Y."/>
            <person name="Sakai Y."/>
            <person name="Cavaletti L."/>
            <person name="Monciardini P."/>
            <person name="Donadio S."/>
        </authorList>
    </citation>
    <scope>NUCLEOTIDE SEQUENCE</scope>
    <source>
        <strain evidence="2">ID150040</strain>
    </source>
</reference>
<evidence type="ECO:0008006" key="4">
    <source>
        <dbReference type="Google" id="ProtNLM"/>
    </source>
</evidence>
<protein>
    <recommendedName>
        <fullName evidence="4">PsbP C-terminal domain-containing protein</fullName>
    </recommendedName>
</protein>
<name>A0A8J3N3M3_9CHLR</name>
<feature type="region of interest" description="Disordered" evidence="1">
    <location>
        <begin position="31"/>
        <end position="66"/>
    </location>
</feature>
<evidence type="ECO:0000256" key="1">
    <source>
        <dbReference type="SAM" id="MobiDB-lite"/>
    </source>
</evidence>
<evidence type="ECO:0000313" key="2">
    <source>
        <dbReference type="EMBL" id="GHO94345.1"/>
    </source>
</evidence>